<dbReference type="RefSeq" id="WP_119977160.1">
    <property type="nucleotide sequence ID" value="NZ_BPFB01000006.1"/>
</dbReference>
<dbReference type="EMBL" id="BPFB01000006">
    <property type="protein sequence ID" value="GIU43673.1"/>
    <property type="molecule type" value="Genomic_DNA"/>
</dbReference>
<dbReference type="Pfam" id="PF13116">
    <property type="entry name" value="YhdP"/>
    <property type="match status" value="1"/>
</dbReference>
<comment type="caution">
    <text evidence="4">The sequence shown here is derived from an EMBL/GenBank/DDBJ whole genome shotgun (WGS) entry which is preliminary data.</text>
</comment>
<evidence type="ECO:0000313" key="5">
    <source>
        <dbReference type="Proteomes" id="UP000761574"/>
    </source>
</evidence>
<keyword evidence="2" id="KW-0472">Membrane</keyword>
<feature type="transmembrane region" description="Helical" evidence="2">
    <location>
        <begin position="12"/>
        <end position="36"/>
    </location>
</feature>
<evidence type="ECO:0000256" key="1">
    <source>
        <dbReference type="SAM" id="MobiDB-lite"/>
    </source>
</evidence>
<keyword evidence="2" id="KW-0812">Transmembrane</keyword>
<feature type="compositionally biased region" description="Basic and acidic residues" evidence="1">
    <location>
        <begin position="1409"/>
        <end position="1420"/>
    </location>
</feature>
<name>A0ABQ4P827_9GAMM</name>
<sequence>MSRSFCPRTFGRLCWQTLAIILVVFALGVSLFRGLLPKLDQVRQQLVSYIEQEYQVLVNVTELTAEWQAFGPAMTVKNLVLPPQGNLPFTLIINDVNVKLDFWQSLMSASPQIENVIFEGVQVALDLDRLNAAAAEPSGPRPNTDWVYKLLLEQLDRFAITDVKVQLLSDGHQYPPIHINNLRWRNRGDSHRGQGQLFLDSGASEVERLSLSVEVNGDGEHPETLLGQIYLAANSLDLGEWASRQVNPYDKSHALPLEGVVNLQAWASFAQRQITSATVAFNPSWLQWQLKGEQQKFEIQAGRFNWLPTDQGWHLSSSDLAFVTNQRPWPQLHVSLSQRGERLQGTINRLDTSVLLPLLPLLPGMELVGLHTWQAMSPSGTIVDARFEYELNQDAPALRFSAKGQQLAWQYAQGIPGSGPIDVALGLNGDDLYVSLPQQDYRIDFDSGFAEPLTLSGEPIALKYDMDQAALIAPRVQFANADLSLDAALKMQFAEQAHLSLLADVVVKDAANAQRYFPQHGMSNALIDYLTGAIKAGRSDDAKVLWRGALSNFPYDDNSGVFQAGFSLQQARYQFVPEWPEVDALSLSALFENAAMDIWVEKGKLLDVVADGTHVGIARMGDNTVLTVKSDLHTHGDAAKAVLLQSPLRDSVGATLEVVQVQGEVDAKLDLTIPLYDGGQEEIRGSVTFNQTPVYVTQPGVQLNDVTGNIYFVNEVVTGEAITAQLFDQPVSLTFDTGELNHNYGLNLDMQGRWQLDGLSPMLDNPLSDYYQGDLDWQGALTLIFDPLGYRMQAQVTSDLQGVSLTLPGDFSKSAQSKRALSIELIGDNKQSSLGAKLGDKLEFWGGFNEQSAGQLAHFDLLLGRTFKPGDELRRNKGHLQLDLPETDFVQWLPIIQGLIADVPASTDDIETAMAKALTPAAASPDGVDGVEDESVNRGFFPALISLDGNIDKLLLFGQPLTELALQGHTTEHGWRFEAQAKEFLGRIDFYPDWATQGIKVVASHFDFAVATQTDPSAAHFAQAKVLSHLPPLAIDIDEFSFFEKPLGHLVLQASPENGDYHIQTISLTTEGITFKGKGAWLNSQQQNRTEFDLDLKASTFDEVSERLGIDAGLKESPVALQAQLSWVGAPYAFSLETLNGQVNYQLGKGHLSQVSDKGARIFSLFSLDSLLRKLSLDFSDVFGKGLYFNSFTGTLKIDNGVVKTTDSEMDAVAGNMRVRGYTDLTTESLNYDIRFVPQLASSVPTVVLLSTGGWTLGLGAFALTKVLEPVIEVISEIRFRLTGTMSEPKLEELERKSKEIEIPESVLPEHLRKQVVPASTPPASQKPLVPKEASPSASPTLNQGETAVETNAAGVEIPQPAVEVRPEFDESPKPIKQQGKLPSAHSTRDNKEPVYAGQLITMSKQSRCQRESSIYRRAA</sequence>
<feature type="compositionally biased region" description="Basic and acidic residues" evidence="1">
    <location>
        <begin position="1365"/>
        <end position="1374"/>
    </location>
</feature>
<feature type="region of interest" description="Disordered" evidence="1">
    <location>
        <begin position="1316"/>
        <end position="1420"/>
    </location>
</feature>
<accession>A0ABQ4P827</accession>
<dbReference type="Proteomes" id="UP000761574">
    <property type="component" value="Unassembled WGS sequence"/>
</dbReference>
<dbReference type="PANTHER" id="PTHR38690:SF1">
    <property type="entry name" value="PROTEASE"/>
    <property type="match status" value="1"/>
</dbReference>
<feature type="compositionally biased region" description="Polar residues" evidence="1">
    <location>
        <begin position="1336"/>
        <end position="1350"/>
    </location>
</feature>
<keyword evidence="2" id="KW-1133">Transmembrane helix</keyword>
<gene>
    <name evidence="4" type="ORF">TUM4630_07570</name>
</gene>
<organism evidence="4 5">
    <name type="scientific">Shewanella algidipiscicola</name>
    <dbReference type="NCBI Taxonomy" id="614070"/>
    <lineage>
        <taxon>Bacteria</taxon>
        <taxon>Pseudomonadati</taxon>
        <taxon>Pseudomonadota</taxon>
        <taxon>Gammaproteobacteria</taxon>
        <taxon>Alteromonadales</taxon>
        <taxon>Shewanellaceae</taxon>
        <taxon>Shewanella</taxon>
    </lineage>
</organism>
<feature type="domain" description="YhdP central" evidence="3">
    <location>
        <begin position="6"/>
        <end position="1290"/>
    </location>
</feature>
<dbReference type="NCBIfam" id="TIGR02099">
    <property type="entry name" value="YhdP family protein"/>
    <property type="match status" value="1"/>
</dbReference>
<evidence type="ECO:0000256" key="2">
    <source>
        <dbReference type="SAM" id="Phobius"/>
    </source>
</evidence>
<evidence type="ECO:0000313" key="4">
    <source>
        <dbReference type="EMBL" id="GIU43673.1"/>
    </source>
</evidence>
<protein>
    <submittedName>
        <fullName evidence="4">DUF3971 domain-containing protein</fullName>
    </submittedName>
</protein>
<dbReference type="InterPro" id="IPR025263">
    <property type="entry name" value="YhdP_central"/>
</dbReference>
<dbReference type="PANTHER" id="PTHR38690">
    <property type="entry name" value="PROTEASE-RELATED"/>
    <property type="match status" value="1"/>
</dbReference>
<keyword evidence="5" id="KW-1185">Reference proteome</keyword>
<proteinExistence type="predicted"/>
<reference evidence="4 5" key="1">
    <citation type="submission" date="2021-05" db="EMBL/GenBank/DDBJ databases">
        <title>Molecular characterization for Shewanella algae harboring chromosomal blaOXA-55-like strains isolated from clinical and environment sample.</title>
        <authorList>
            <person name="Ohama Y."/>
            <person name="Aoki K."/>
            <person name="Harada S."/>
            <person name="Moriya K."/>
            <person name="Ishii Y."/>
            <person name="Tateda K."/>
        </authorList>
    </citation>
    <scope>NUCLEOTIDE SEQUENCE [LARGE SCALE GENOMIC DNA]</scope>
    <source>
        <strain evidence="4 5">LMG 23746</strain>
    </source>
</reference>
<evidence type="ECO:0000259" key="3">
    <source>
        <dbReference type="Pfam" id="PF13116"/>
    </source>
</evidence>
<dbReference type="InterPro" id="IPR011836">
    <property type="entry name" value="YhdP"/>
</dbReference>